<evidence type="ECO:0000313" key="2">
    <source>
        <dbReference type="Proteomes" id="UP001153954"/>
    </source>
</evidence>
<reference evidence="1" key="1">
    <citation type="submission" date="2022-03" db="EMBL/GenBank/DDBJ databases">
        <authorList>
            <person name="Tunstrom K."/>
        </authorList>
    </citation>
    <scope>NUCLEOTIDE SEQUENCE</scope>
</reference>
<sequence length="95" mass="10523">MSFSTAIIVVVNKKTGLCSVCTTYAVEKLAINSVCYKFLISGHSQNEGDNAHSLIEKSIKRAKKSGPIYVPDQYVNLIRDAKTKRQPLHCPRDAL</sequence>
<dbReference type="Proteomes" id="UP001153954">
    <property type="component" value="Unassembled WGS sequence"/>
</dbReference>
<proteinExistence type="predicted"/>
<keyword evidence="2" id="KW-1185">Reference proteome</keyword>
<evidence type="ECO:0000313" key="1">
    <source>
        <dbReference type="EMBL" id="CAH2109212.1"/>
    </source>
</evidence>
<name>A0AAU9VB06_EUPED</name>
<comment type="caution">
    <text evidence="1">The sequence shown here is derived from an EMBL/GenBank/DDBJ whole genome shotgun (WGS) entry which is preliminary data.</text>
</comment>
<gene>
    <name evidence="1" type="ORF">EEDITHA_LOCUS23071</name>
</gene>
<organism evidence="1 2">
    <name type="scientific">Euphydryas editha</name>
    <name type="common">Edith's checkerspot</name>
    <dbReference type="NCBI Taxonomy" id="104508"/>
    <lineage>
        <taxon>Eukaryota</taxon>
        <taxon>Metazoa</taxon>
        <taxon>Ecdysozoa</taxon>
        <taxon>Arthropoda</taxon>
        <taxon>Hexapoda</taxon>
        <taxon>Insecta</taxon>
        <taxon>Pterygota</taxon>
        <taxon>Neoptera</taxon>
        <taxon>Endopterygota</taxon>
        <taxon>Lepidoptera</taxon>
        <taxon>Glossata</taxon>
        <taxon>Ditrysia</taxon>
        <taxon>Papilionoidea</taxon>
        <taxon>Nymphalidae</taxon>
        <taxon>Nymphalinae</taxon>
        <taxon>Euphydryas</taxon>
    </lineage>
</organism>
<dbReference type="AlphaFoldDB" id="A0AAU9VB06"/>
<dbReference type="EMBL" id="CAKOGL010000064">
    <property type="protein sequence ID" value="CAH2109212.1"/>
    <property type="molecule type" value="Genomic_DNA"/>
</dbReference>
<protein>
    <submittedName>
        <fullName evidence="1">Uncharacterized protein</fullName>
    </submittedName>
</protein>
<accession>A0AAU9VB06</accession>